<name>A0ABT3TAT2_9GAMM</name>
<feature type="region of interest" description="Disordered" evidence="1">
    <location>
        <begin position="25"/>
        <end position="80"/>
    </location>
</feature>
<dbReference type="Proteomes" id="UP001143304">
    <property type="component" value="Unassembled WGS sequence"/>
</dbReference>
<evidence type="ECO:0000313" key="3">
    <source>
        <dbReference type="EMBL" id="MCX2978950.1"/>
    </source>
</evidence>
<feature type="chain" id="PRO_5046075241" evidence="2">
    <location>
        <begin position="24"/>
        <end position="80"/>
    </location>
</feature>
<proteinExistence type="predicted"/>
<comment type="caution">
    <text evidence="3">The sequence shown here is derived from an EMBL/GenBank/DDBJ whole genome shotgun (WGS) entry which is preliminary data.</text>
</comment>
<organism evidence="3 4">
    <name type="scientific">Candidatus Marimicrobium litorale</name>
    <dbReference type="NCBI Taxonomy" id="2518991"/>
    <lineage>
        <taxon>Bacteria</taxon>
        <taxon>Pseudomonadati</taxon>
        <taxon>Pseudomonadota</taxon>
        <taxon>Gammaproteobacteria</taxon>
        <taxon>Cellvibrionales</taxon>
        <taxon>Halieaceae</taxon>
        <taxon>Marimicrobium</taxon>
    </lineage>
</organism>
<evidence type="ECO:0000313" key="4">
    <source>
        <dbReference type="Proteomes" id="UP001143304"/>
    </source>
</evidence>
<gene>
    <name evidence="3" type="ORF">EYC82_16520</name>
</gene>
<keyword evidence="2" id="KW-0732">Signal</keyword>
<accession>A0ABT3TAT2</accession>
<dbReference type="EMBL" id="SHNO01000002">
    <property type="protein sequence ID" value="MCX2978950.1"/>
    <property type="molecule type" value="Genomic_DNA"/>
</dbReference>
<feature type="signal peptide" evidence="2">
    <location>
        <begin position="1"/>
        <end position="23"/>
    </location>
</feature>
<evidence type="ECO:0000256" key="1">
    <source>
        <dbReference type="SAM" id="MobiDB-lite"/>
    </source>
</evidence>
<feature type="compositionally biased region" description="Low complexity" evidence="1">
    <location>
        <begin position="38"/>
        <end position="48"/>
    </location>
</feature>
<keyword evidence="4" id="KW-1185">Reference proteome</keyword>
<reference evidence="3" key="1">
    <citation type="submission" date="2019-02" db="EMBL/GenBank/DDBJ databases">
        <authorList>
            <person name="Li S.-H."/>
        </authorList>
    </citation>
    <scope>NUCLEOTIDE SEQUENCE</scope>
    <source>
        <strain evidence="3">IMCC11814</strain>
    </source>
</reference>
<protein>
    <submittedName>
        <fullName evidence="3">Uncharacterized protein</fullName>
    </submittedName>
</protein>
<evidence type="ECO:0000256" key="2">
    <source>
        <dbReference type="SAM" id="SignalP"/>
    </source>
</evidence>
<dbReference type="RefSeq" id="WP_279250736.1">
    <property type="nucleotide sequence ID" value="NZ_SHNO01000002.1"/>
</dbReference>
<feature type="compositionally biased region" description="Basic and acidic residues" evidence="1">
    <location>
        <begin position="52"/>
        <end position="66"/>
    </location>
</feature>
<sequence>MLQSHRLNLLALALFTFALPCVGQTDTSEPAVPREESSTTSATDATAARENAQAERESPFDYRASEEISEDVPVSFPVDI</sequence>